<name>A0A1V6N0P8_METAZ</name>
<accession>A0A1V6N0P8</accession>
<proteinExistence type="predicted"/>
<comment type="caution">
    <text evidence="2">The sequence shown here is derived from an EMBL/GenBank/DDBJ whole genome shotgun (WGS) entry which is preliminary data.</text>
</comment>
<organism evidence="2 3">
    <name type="scientific">Methanobrevibacter arboriphilus JCM 13429 = DSM 1125</name>
    <dbReference type="NCBI Taxonomy" id="1300164"/>
    <lineage>
        <taxon>Archaea</taxon>
        <taxon>Methanobacteriati</taxon>
        <taxon>Methanobacteriota</taxon>
        <taxon>Methanomada group</taxon>
        <taxon>Methanobacteria</taxon>
        <taxon>Methanobacteriales</taxon>
        <taxon>Methanobacteriaceae</taxon>
        <taxon>Methanobrevibacter</taxon>
    </lineage>
</organism>
<gene>
    <name evidence="2" type="ORF">MBBAR_29c00570</name>
</gene>
<protein>
    <submittedName>
        <fullName evidence="2">Uncharacterized protein</fullName>
    </submittedName>
</protein>
<dbReference type="RefSeq" id="WP_225370261.1">
    <property type="nucleotide sequence ID" value="NZ_BBET01000116.1"/>
</dbReference>
<evidence type="ECO:0000313" key="2">
    <source>
        <dbReference type="EMBL" id="OQD58106.1"/>
    </source>
</evidence>
<feature type="coiled-coil region" evidence="1">
    <location>
        <begin position="56"/>
        <end position="83"/>
    </location>
</feature>
<evidence type="ECO:0000256" key="1">
    <source>
        <dbReference type="SAM" id="Coils"/>
    </source>
</evidence>
<dbReference type="EMBL" id="JXMW01000029">
    <property type="protein sequence ID" value="OQD58106.1"/>
    <property type="molecule type" value="Genomic_DNA"/>
</dbReference>
<reference evidence="2 3" key="1">
    <citation type="submission" date="2014-12" db="EMBL/GenBank/DDBJ databases">
        <title>Genome sequence of Methanobrevibacter arboriphilicus DH1, DSM1125.</title>
        <authorList>
            <person name="Poehlein A."/>
            <person name="Thauer R.K."/>
            <person name="Seedorf H."/>
            <person name="Daniel R."/>
        </authorList>
    </citation>
    <scope>NUCLEOTIDE SEQUENCE [LARGE SCALE GENOMIC DNA]</scope>
    <source>
        <strain evidence="2 3">DH1</strain>
    </source>
</reference>
<dbReference type="Proteomes" id="UP000191661">
    <property type="component" value="Unassembled WGS sequence"/>
</dbReference>
<keyword evidence="3" id="KW-1185">Reference proteome</keyword>
<dbReference type="AlphaFoldDB" id="A0A1V6N0P8"/>
<keyword evidence="1" id="KW-0175">Coiled coil</keyword>
<evidence type="ECO:0000313" key="3">
    <source>
        <dbReference type="Proteomes" id="UP000191661"/>
    </source>
</evidence>
<sequence length="97" mass="11595">MDLKEADNPNKLDNKLDNIKNIDDITNFDDLEQELLGIEYPEIELETDDIKLILTLKKDYSKIKDLENRKKEFTKDINDFIDEFVATPEFNELMEYY</sequence>